<evidence type="ECO:0000313" key="9">
    <source>
        <dbReference type="EMBL" id="KAK9994451.1"/>
    </source>
</evidence>
<comment type="caution">
    <text evidence="9">The sequence shown here is derived from an EMBL/GenBank/DDBJ whole genome shotgun (WGS) entry which is preliminary data.</text>
</comment>
<feature type="transmembrane region" description="Helical" evidence="8">
    <location>
        <begin position="389"/>
        <end position="410"/>
    </location>
</feature>
<evidence type="ECO:0000256" key="4">
    <source>
        <dbReference type="ARBA" id="ARBA00022989"/>
    </source>
</evidence>
<dbReference type="EMBL" id="JAZDWU010000008">
    <property type="protein sequence ID" value="KAK9994451.1"/>
    <property type="molecule type" value="Genomic_DNA"/>
</dbReference>
<evidence type="ECO:0000256" key="8">
    <source>
        <dbReference type="SAM" id="Phobius"/>
    </source>
</evidence>
<dbReference type="InterPro" id="IPR019395">
    <property type="entry name" value="Transmembrane_161A/B"/>
</dbReference>
<comment type="similarity">
    <text evidence="2">Belongs to the TMEM161 family.</text>
</comment>
<keyword evidence="6" id="KW-0325">Glycoprotein</keyword>
<proteinExistence type="inferred from homology"/>
<feature type="transmembrane region" description="Helical" evidence="8">
    <location>
        <begin position="437"/>
        <end position="460"/>
    </location>
</feature>
<evidence type="ECO:0000256" key="6">
    <source>
        <dbReference type="ARBA" id="ARBA00023180"/>
    </source>
</evidence>
<evidence type="ECO:0000256" key="7">
    <source>
        <dbReference type="SAM" id="MobiDB-lite"/>
    </source>
</evidence>
<keyword evidence="5 8" id="KW-0472">Membrane</keyword>
<feature type="transmembrane region" description="Helical" evidence="8">
    <location>
        <begin position="20"/>
        <end position="39"/>
    </location>
</feature>
<feature type="transmembrane region" description="Helical" evidence="8">
    <location>
        <begin position="189"/>
        <end position="213"/>
    </location>
</feature>
<feature type="compositionally biased region" description="Low complexity" evidence="7">
    <location>
        <begin position="63"/>
        <end position="78"/>
    </location>
</feature>
<evidence type="ECO:0000313" key="10">
    <source>
        <dbReference type="Proteomes" id="UP001459277"/>
    </source>
</evidence>
<accession>A0AAW2C9F6</accession>
<evidence type="ECO:0008006" key="11">
    <source>
        <dbReference type="Google" id="ProtNLM"/>
    </source>
</evidence>
<feature type="transmembrane region" description="Helical" evidence="8">
    <location>
        <begin position="154"/>
        <end position="177"/>
    </location>
</feature>
<dbReference type="GO" id="GO:0016020">
    <property type="term" value="C:membrane"/>
    <property type="evidence" value="ECO:0007669"/>
    <property type="project" value="UniProtKB-SubCell"/>
</dbReference>
<dbReference type="Pfam" id="PF10268">
    <property type="entry name" value="Tmemb_161AB"/>
    <property type="match status" value="1"/>
</dbReference>
<keyword evidence="10" id="KW-1185">Reference proteome</keyword>
<evidence type="ECO:0000256" key="3">
    <source>
        <dbReference type="ARBA" id="ARBA00022692"/>
    </source>
</evidence>
<evidence type="ECO:0000256" key="5">
    <source>
        <dbReference type="ARBA" id="ARBA00023136"/>
    </source>
</evidence>
<keyword evidence="3 8" id="KW-0812">Transmembrane</keyword>
<keyword evidence="4 8" id="KW-1133">Transmembrane helix</keyword>
<dbReference type="Proteomes" id="UP001459277">
    <property type="component" value="Unassembled WGS sequence"/>
</dbReference>
<sequence length="468" mass="52951">MLLQFLQTYKNPILHTTLSLSLTFLFLFFKIPSFFLYGLHTYIQPDNTSQNGARAAIRRPDSSEPNSNNNNNNNNVSSELRKRVKSKSKDKDKFEFDENNAQIFRLKLDNNHVQSRLYFDEYNTAFTLSFVSLSCLLLKFYFGESSSGVLENGVFVPVLLGLMGVLKLFISLAKVSFEKSASRSSEKQLSVLVGAMGFLVGLVICFEIVPLFLDFNFGLIGGFERFIVAVLMGCLSGFLFMPGMKNARAFWIGTDQLRSNLPMIYCGWFARMILYANSMLIMFTALLWINPFSEILVNNNNDDGKGARVVSEIGDAERLVGNVGMSSSDFNKLRLWCLLLSGLLQIMALRPNLQMYLNEALLSWYQRLHASKVPDLDFSRAKVFLHNHYICLVVVQLFAPPILVLLFVGLSQIDSSSFQNIESVCSLLPCSVFVKEVALFLAWWVVFVWAIFTSGSLVLYRRGILYVS</sequence>
<feature type="transmembrane region" description="Helical" evidence="8">
    <location>
        <begin position="333"/>
        <end position="349"/>
    </location>
</feature>
<feature type="transmembrane region" description="Helical" evidence="8">
    <location>
        <begin position="265"/>
        <end position="289"/>
    </location>
</feature>
<protein>
    <recommendedName>
        <fullName evidence="11">Transmembrane protein 161B</fullName>
    </recommendedName>
</protein>
<feature type="transmembrane region" description="Helical" evidence="8">
    <location>
        <begin position="225"/>
        <end position="244"/>
    </location>
</feature>
<name>A0AAW2C9F6_9ROSI</name>
<feature type="region of interest" description="Disordered" evidence="7">
    <location>
        <begin position="48"/>
        <end position="86"/>
    </location>
</feature>
<evidence type="ECO:0000256" key="2">
    <source>
        <dbReference type="ARBA" id="ARBA00009706"/>
    </source>
</evidence>
<reference evidence="9 10" key="1">
    <citation type="submission" date="2024-01" db="EMBL/GenBank/DDBJ databases">
        <title>A telomere-to-telomere, gap-free genome of sweet tea (Lithocarpus litseifolius).</title>
        <authorList>
            <person name="Zhou J."/>
        </authorList>
    </citation>
    <scope>NUCLEOTIDE SEQUENCE [LARGE SCALE GENOMIC DNA]</scope>
    <source>
        <strain evidence="9">Zhou-2022a</strain>
        <tissue evidence="9">Leaf</tissue>
    </source>
</reference>
<dbReference type="PANTHER" id="PTHR13624">
    <property type="entry name" value="RE42071P"/>
    <property type="match status" value="1"/>
</dbReference>
<gene>
    <name evidence="9" type="ORF">SO802_024154</name>
</gene>
<comment type="subcellular location">
    <subcellularLocation>
        <location evidence="1">Membrane</location>
        <topology evidence="1">Multi-pass membrane protein</topology>
    </subcellularLocation>
</comment>
<evidence type="ECO:0000256" key="1">
    <source>
        <dbReference type="ARBA" id="ARBA00004141"/>
    </source>
</evidence>
<dbReference type="PANTHER" id="PTHR13624:SF6">
    <property type="entry name" value="EMEI"/>
    <property type="match status" value="1"/>
</dbReference>
<dbReference type="AlphaFoldDB" id="A0AAW2C9F6"/>
<organism evidence="9 10">
    <name type="scientific">Lithocarpus litseifolius</name>
    <dbReference type="NCBI Taxonomy" id="425828"/>
    <lineage>
        <taxon>Eukaryota</taxon>
        <taxon>Viridiplantae</taxon>
        <taxon>Streptophyta</taxon>
        <taxon>Embryophyta</taxon>
        <taxon>Tracheophyta</taxon>
        <taxon>Spermatophyta</taxon>
        <taxon>Magnoliopsida</taxon>
        <taxon>eudicotyledons</taxon>
        <taxon>Gunneridae</taxon>
        <taxon>Pentapetalae</taxon>
        <taxon>rosids</taxon>
        <taxon>fabids</taxon>
        <taxon>Fagales</taxon>
        <taxon>Fagaceae</taxon>
        <taxon>Lithocarpus</taxon>
    </lineage>
</organism>
<feature type="transmembrane region" description="Helical" evidence="8">
    <location>
        <begin position="122"/>
        <end position="142"/>
    </location>
</feature>